<organism evidence="2 3">
    <name type="scientific">Granulimonas faecalis</name>
    <dbReference type="NCBI Taxonomy" id="2894155"/>
    <lineage>
        <taxon>Bacteria</taxon>
        <taxon>Bacillati</taxon>
        <taxon>Actinomycetota</taxon>
        <taxon>Coriobacteriia</taxon>
        <taxon>Coriobacteriales</taxon>
        <taxon>Kribbibacteriaceae</taxon>
        <taxon>Granulimonas</taxon>
    </lineage>
</organism>
<keyword evidence="3" id="KW-1185">Reference proteome</keyword>
<evidence type="ECO:0000259" key="1">
    <source>
        <dbReference type="PROSITE" id="PS50943"/>
    </source>
</evidence>
<dbReference type="Proteomes" id="UP001055025">
    <property type="component" value="Unassembled WGS sequence"/>
</dbReference>
<name>A0AAV5B6E7_9ACTN</name>
<dbReference type="EMBL" id="BQKC01000001">
    <property type="protein sequence ID" value="GJM55635.1"/>
    <property type="molecule type" value="Genomic_DNA"/>
</dbReference>
<sequence length="71" mass="7852">MPGLKEVRTSKAAEAKQFTVKAMADVLGVSEPTYRKFEADPDRLTLAQAKTLAKHLGCRVEDLFYLPVNVS</sequence>
<evidence type="ECO:0000313" key="2">
    <source>
        <dbReference type="EMBL" id="GJM55635.1"/>
    </source>
</evidence>
<dbReference type="InterPro" id="IPR001387">
    <property type="entry name" value="Cro/C1-type_HTH"/>
</dbReference>
<gene>
    <name evidence="2" type="ORF">ATOP_12900</name>
</gene>
<reference evidence="2" key="1">
    <citation type="journal article" date="2022" name="Int. J. Syst. Evol. Microbiol.">
        <title>Granulimonas faecalis gen. nov., sp. nov., and Leptogranulimonas caecicola gen. nov., sp. nov., novel lactate-producing Atopobiaceae bacteria isolated from mouse intestines, and an emended description of the family Atopobiaceae.</title>
        <authorList>
            <person name="Morinaga K."/>
            <person name="Kusada H."/>
            <person name="Sakamoto S."/>
            <person name="Murakami T."/>
            <person name="Toyoda A."/>
            <person name="Mori H."/>
            <person name="Meng X.Y."/>
            <person name="Takashino M."/>
            <person name="Murotomi K."/>
            <person name="Tamaki H."/>
        </authorList>
    </citation>
    <scope>NUCLEOTIDE SEQUENCE</scope>
    <source>
        <strain evidence="2">OPF53</strain>
    </source>
</reference>
<dbReference type="RefSeq" id="WP_135979031.1">
    <property type="nucleotide sequence ID" value="NZ_BQKC01000001.1"/>
</dbReference>
<feature type="domain" description="HTH cro/C1-type" evidence="1">
    <location>
        <begin position="14"/>
        <end position="63"/>
    </location>
</feature>
<dbReference type="GO" id="GO:0003677">
    <property type="term" value="F:DNA binding"/>
    <property type="evidence" value="ECO:0007669"/>
    <property type="project" value="InterPro"/>
</dbReference>
<dbReference type="Gene3D" id="1.10.260.40">
    <property type="entry name" value="lambda repressor-like DNA-binding domains"/>
    <property type="match status" value="1"/>
</dbReference>
<dbReference type="PROSITE" id="PS50943">
    <property type="entry name" value="HTH_CROC1"/>
    <property type="match status" value="1"/>
</dbReference>
<dbReference type="InterPro" id="IPR010982">
    <property type="entry name" value="Lambda_DNA-bd_dom_sf"/>
</dbReference>
<dbReference type="SMART" id="SM00530">
    <property type="entry name" value="HTH_XRE"/>
    <property type="match status" value="1"/>
</dbReference>
<protein>
    <recommendedName>
        <fullName evidence="1">HTH cro/C1-type domain-containing protein</fullName>
    </recommendedName>
</protein>
<dbReference type="Pfam" id="PF13443">
    <property type="entry name" value="HTH_26"/>
    <property type="match status" value="1"/>
</dbReference>
<accession>A0AAV5B6E7</accession>
<dbReference type="CDD" id="cd00093">
    <property type="entry name" value="HTH_XRE"/>
    <property type="match status" value="1"/>
</dbReference>
<dbReference type="AlphaFoldDB" id="A0AAV5B6E7"/>
<proteinExistence type="predicted"/>
<evidence type="ECO:0000313" key="3">
    <source>
        <dbReference type="Proteomes" id="UP001055025"/>
    </source>
</evidence>
<comment type="caution">
    <text evidence="2">The sequence shown here is derived from an EMBL/GenBank/DDBJ whole genome shotgun (WGS) entry which is preliminary data.</text>
</comment>
<dbReference type="SUPFAM" id="SSF47413">
    <property type="entry name" value="lambda repressor-like DNA-binding domains"/>
    <property type="match status" value="1"/>
</dbReference>